<comment type="caution">
    <text evidence="1">The sequence shown here is derived from an EMBL/GenBank/DDBJ whole genome shotgun (WGS) entry which is preliminary data.</text>
</comment>
<dbReference type="InterPro" id="IPR021482">
    <property type="entry name" value="DUF3135"/>
</dbReference>
<protein>
    <submittedName>
        <fullName evidence="1">DUF3135 domain-containing protein</fullName>
    </submittedName>
</protein>
<dbReference type="Proteomes" id="UP001165384">
    <property type="component" value="Unassembled WGS sequence"/>
</dbReference>
<proteinExistence type="predicted"/>
<dbReference type="Pfam" id="PF11333">
    <property type="entry name" value="DUF3135"/>
    <property type="match status" value="1"/>
</dbReference>
<sequence>MPENFERLVQLAPGDGPGFVRLRHALITELIAHPSVNAGSLTALQREIDCRRATALAPEQAMVVVMQLLEERITELKVLTEKLAQLNVAPT</sequence>
<dbReference type="RefSeq" id="WP_275712655.1">
    <property type="nucleotide sequence ID" value="NZ_JAKLTN010000010.1"/>
</dbReference>
<name>A0ABS9K7W0_9RHOO</name>
<evidence type="ECO:0000313" key="1">
    <source>
        <dbReference type="EMBL" id="MCG2579189.1"/>
    </source>
</evidence>
<gene>
    <name evidence="1" type="ORF">LZ012_19540</name>
</gene>
<organism evidence="1 2">
    <name type="scientific">Dechloromonas hankyongensis</name>
    <dbReference type="NCBI Taxonomy" id="2908002"/>
    <lineage>
        <taxon>Bacteria</taxon>
        <taxon>Pseudomonadati</taxon>
        <taxon>Pseudomonadota</taxon>
        <taxon>Betaproteobacteria</taxon>
        <taxon>Rhodocyclales</taxon>
        <taxon>Azonexaceae</taxon>
        <taxon>Dechloromonas</taxon>
    </lineage>
</organism>
<keyword evidence="2" id="KW-1185">Reference proteome</keyword>
<accession>A0ABS9K7W0</accession>
<evidence type="ECO:0000313" key="2">
    <source>
        <dbReference type="Proteomes" id="UP001165384"/>
    </source>
</evidence>
<dbReference type="EMBL" id="JAKLTN010000010">
    <property type="protein sequence ID" value="MCG2579189.1"/>
    <property type="molecule type" value="Genomic_DNA"/>
</dbReference>
<reference evidence="1" key="1">
    <citation type="submission" date="2022-01" db="EMBL/GenBank/DDBJ databases">
        <authorList>
            <person name="Jo J.-H."/>
            <person name="Im W.-T."/>
        </authorList>
    </citation>
    <scope>NUCLEOTIDE SEQUENCE</scope>
    <source>
        <strain evidence="1">XY25</strain>
    </source>
</reference>